<dbReference type="PANTHER" id="PTHR12110:SF21">
    <property type="entry name" value="XYLOSE ISOMERASE-LIKE TIM BARREL DOMAIN-CONTAINING PROTEIN"/>
    <property type="match status" value="1"/>
</dbReference>
<comment type="caution">
    <text evidence="2">The sequence shown here is derived from an EMBL/GenBank/DDBJ whole genome shotgun (WGS) entry which is preliminary data.</text>
</comment>
<protein>
    <submittedName>
        <fullName evidence="2">Sugar phosphate isomerase/epimerase</fullName>
    </submittedName>
</protein>
<dbReference type="OrthoDB" id="9801960at2"/>
<dbReference type="InterPro" id="IPR036237">
    <property type="entry name" value="Xyl_isomerase-like_sf"/>
</dbReference>
<keyword evidence="2" id="KW-0413">Isomerase</keyword>
<dbReference type="Gene3D" id="3.20.20.150">
    <property type="entry name" value="Divalent-metal-dependent TIM barrel enzymes"/>
    <property type="match status" value="1"/>
</dbReference>
<dbReference type="EMBL" id="PGET01000001">
    <property type="protein sequence ID" value="PJJ27606.1"/>
    <property type="molecule type" value="Genomic_DNA"/>
</dbReference>
<proteinExistence type="predicted"/>
<dbReference type="InterPro" id="IPR050312">
    <property type="entry name" value="IolE/XylAMocC-like"/>
</dbReference>
<dbReference type="SUPFAM" id="SSF51658">
    <property type="entry name" value="Xylose isomerase-like"/>
    <property type="match status" value="1"/>
</dbReference>
<feature type="domain" description="Xylose isomerase-like TIM barrel" evidence="1">
    <location>
        <begin position="28"/>
        <end position="271"/>
    </location>
</feature>
<evidence type="ECO:0000313" key="3">
    <source>
        <dbReference type="Proteomes" id="UP000231092"/>
    </source>
</evidence>
<organism evidence="2 3">
    <name type="scientific">[Clostridium] celerecrescens 18A</name>
    <dbReference type="NCBI Taxonomy" id="1286362"/>
    <lineage>
        <taxon>Bacteria</taxon>
        <taxon>Bacillati</taxon>
        <taxon>Bacillota</taxon>
        <taxon>Clostridia</taxon>
        <taxon>Lachnospirales</taxon>
        <taxon>Lachnospiraceae</taxon>
        <taxon>Lacrimispora</taxon>
    </lineage>
</organism>
<name>A0A2M8Z2C2_9FIRM</name>
<accession>A0A2M8Z2C2</accession>
<gene>
    <name evidence="2" type="ORF">H171_1075</name>
</gene>
<dbReference type="AlphaFoldDB" id="A0A2M8Z2C2"/>
<dbReference type="Pfam" id="PF01261">
    <property type="entry name" value="AP_endonuc_2"/>
    <property type="match status" value="1"/>
</dbReference>
<sequence>MSTLQLAIATDFAGEFSRIEKINDILYKISQAGFTHIHWCFEWDGDYIYSSYEMEQIKEWLDQYGMKAKALHASKGSKRNVNLIDGHYRKDYTSDVEYNRKAGVELIKNRVDLAACMGAEEIVLHLYVPHFTIQEKPEAEEHFYQQVFRSFDELQPYCTHKGVRICIENLFDMPERYELDQLDRLFARYPSQFMGFCLDTGHANMVWGRKMTDIIHRYKDHLYAIHIHDNSGSADFHQVPGDGNINWQEVMTAVATTTYELPLVLELMCYDENMEGFLKKAYEAGDKLTGMYWKAKGNRNTGI</sequence>
<dbReference type="InterPro" id="IPR013022">
    <property type="entry name" value="Xyl_isomerase-like_TIM-brl"/>
</dbReference>
<dbReference type="PANTHER" id="PTHR12110">
    <property type="entry name" value="HYDROXYPYRUVATE ISOMERASE"/>
    <property type="match status" value="1"/>
</dbReference>
<reference evidence="2 3" key="1">
    <citation type="submission" date="2017-11" db="EMBL/GenBank/DDBJ databases">
        <title>Understudied soil microbes with underappreciated capabilities: Untangling the Clostridium saccharolyticum group.</title>
        <authorList>
            <person name="Leschine S."/>
        </authorList>
    </citation>
    <scope>NUCLEOTIDE SEQUENCE [LARGE SCALE GENOMIC DNA]</scope>
    <source>
        <strain evidence="2 3">18A</strain>
    </source>
</reference>
<dbReference type="RefSeq" id="WP_100304221.1">
    <property type="nucleotide sequence ID" value="NZ_PGET01000001.1"/>
</dbReference>
<dbReference type="GO" id="GO:0016853">
    <property type="term" value="F:isomerase activity"/>
    <property type="evidence" value="ECO:0007669"/>
    <property type="project" value="UniProtKB-KW"/>
</dbReference>
<evidence type="ECO:0000313" key="2">
    <source>
        <dbReference type="EMBL" id="PJJ27606.1"/>
    </source>
</evidence>
<evidence type="ECO:0000259" key="1">
    <source>
        <dbReference type="Pfam" id="PF01261"/>
    </source>
</evidence>
<dbReference type="Proteomes" id="UP000231092">
    <property type="component" value="Unassembled WGS sequence"/>
</dbReference>